<keyword evidence="2" id="KW-1185">Reference proteome</keyword>
<dbReference type="Proteomes" id="UP000410492">
    <property type="component" value="Unassembled WGS sequence"/>
</dbReference>
<reference evidence="1 2" key="1">
    <citation type="submission" date="2019-01" db="EMBL/GenBank/DDBJ databases">
        <authorList>
            <person name="Sayadi A."/>
        </authorList>
    </citation>
    <scope>NUCLEOTIDE SEQUENCE [LARGE SCALE GENOMIC DNA]</scope>
</reference>
<name>A0A653DHA7_CALMS</name>
<evidence type="ECO:0000313" key="1">
    <source>
        <dbReference type="EMBL" id="VEN59560.1"/>
    </source>
</evidence>
<protein>
    <submittedName>
        <fullName evidence="1">Uncharacterized protein</fullName>
    </submittedName>
</protein>
<evidence type="ECO:0000313" key="2">
    <source>
        <dbReference type="Proteomes" id="UP000410492"/>
    </source>
</evidence>
<gene>
    <name evidence="1" type="ORF">CALMAC_LOCUS17527</name>
</gene>
<accession>A0A653DHA7</accession>
<dbReference type="AlphaFoldDB" id="A0A653DHA7"/>
<sequence length="63" mass="7413">MIKMGFLDMNNSYFFMVEVLSSASQLKRKSHRNTNILHYINVSNIFQNLQAAGHNRWVKLLEI</sequence>
<organism evidence="1 2">
    <name type="scientific">Callosobruchus maculatus</name>
    <name type="common">Southern cowpea weevil</name>
    <name type="synonym">Pulse bruchid</name>
    <dbReference type="NCBI Taxonomy" id="64391"/>
    <lineage>
        <taxon>Eukaryota</taxon>
        <taxon>Metazoa</taxon>
        <taxon>Ecdysozoa</taxon>
        <taxon>Arthropoda</taxon>
        <taxon>Hexapoda</taxon>
        <taxon>Insecta</taxon>
        <taxon>Pterygota</taxon>
        <taxon>Neoptera</taxon>
        <taxon>Endopterygota</taxon>
        <taxon>Coleoptera</taxon>
        <taxon>Polyphaga</taxon>
        <taxon>Cucujiformia</taxon>
        <taxon>Chrysomeloidea</taxon>
        <taxon>Chrysomelidae</taxon>
        <taxon>Bruchinae</taxon>
        <taxon>Bruchini</taxon>
        <taxon>Callosobruchus</taxon>
    </lineage>
</organism>
<dbReference type="EMBL" id="CAACVG010012056">
    <property type="protein sequence ID" value="VEN59560.1"/>
    <property type="molecule type" value="Genomic_DNA"/>
</dbReference>
<proteinExistence type="predicted"/>